<feature type="transmembrane region" description="Helical" evidence="1">
    <location>
        <begin position="291"/>
        <end position="309"/>
    </location>
</feature>
<organism evidence="2 3">
    <name type="scientific">Symbiodinium natans</name>
    <dbReference type="NCBI Taxonomy" id="878477"/>
    <lineage>
        <taxon>Eukaryota</taxon>
        <taxon>Sar</taxon>
        <taxon>Alveolata</taxon>
        <taxon>Dinophyceae</taxon>
        <taxon>Suessiales</taxon>
        <taxon>Symbiodiniaceae</taxon>
        <taxon>Symbiodinium</taxon>
    </lineage>
</organism>
<name>A0A812RRI1_9DINO</name>
<dbReference type="AlphaFoldDB" id="A0A812RRI1"/>
<dbReference type="EMBL" id="CAJNDS010002372">
    <property type="protein sequence ID" value="CAE7453388.1"/>
    <property type="molecule type" value="Genomic_DNA"/>
</dbReference>
<evidence type="ECO:0000313" key="3">
    <source>
        <dbReference type="Proteomes" id="UP000604046"/>
    </source>
</evidence>
<feature type="transmembrane region" description="Helical" evidence="1">
    <location>
        <begin position="329"/>
        <end position="346"/>
    </location>
</feature>
<keyword evidence="1" id="KW-0472">Membrane</keyword>
<sequence>MASHWCSLWIFESGEVYSMELTAINEVTGFRWLRSRCKMRLLSSGAGSQRLSESLPTSSSSEEEDIVDSPVAVSKAHSPLKVYLEVNGKVLCGFEWGRSSDITDERQSKLDATVDHIFANYATEHTDCDPDLLLDGNRIAVRQSLCSFFRRLSKQSYIMSPSFELDHEGGQWRCKNLIRIQNTSPHDLRARAADVPLNDAWYDLFFHNCQLFIMQLLCEQYDADFRQLPLAVGSVVAAPTLFALEVGFITTFRFLLRWQPAMAMLIGVLWVAAEVYLTLRYVHSYDVRPTSGIVIGSIGTMFVWVGAVFNRTLHNDDTDIADSLPVLSLIWDLCMILEALATNMIYRDRSLQVLNLVLIVLTAAGVAGLQLLIGWPVQDLFGGVVVVMALCYSVLFGS</sequence>
<accession>A0A812RRI1</accession>
<dbReference type="OrthoDB" id="417880at2759"/>
<dbReference type="Proteomes" id="UP000604046">
    <property type="component" value="Unassembled WGS sequence"/>
</dbReference>
<protein>
    <submittedName>
        <fullName evidence="2">Uncharacterized protein</fullName>
    </submittedName>
</protein>
<keyword evidence="1" id="KW-0812">Transmembrane</keyword>
<reference evidence="2" key="1">
    <citation type="submission" date="2021-02" db="EMBL/GenBank/DDBJ databases">
        <authorList>
            <person name="Dougan E. K."/>
            <person name="Rhodes N."/>
            <person name="Thang M."/>
            <person name="Chan C."/>
        </authorList>
    </citation>
    <scope>NUCLEOTIDE SEQUENCE</scope>
</reference>
<feature type="transmembrane region" description="Helical" evidence="1">
    <location>
        <begin position="261"/>
        <end position="279"/>
    </location>
</feature>
<keyword evidence="1" id="KW-1133">Transmembrane helix</keyword>
<evidence type="ECO:0000256" key="1">
    <source>
        <dbReference type="SAM" id="Phobius"/>
    </source>
</evidence>
<feature type="transmembrane region" description="Helical" evidence="1">
    <location>
        <begin position="353"/>
        <end position="374"/>
    </location>
</feature>
<comment type="caution">
    <text evidence="2">The sequence shown here is derived from an EMBL/GenBank/DDBJ whole genome shotgun (WGS) entry which is preliminary data.</text>
</comment>
<gene>
    <name evidence="2" type="ORF">SNAT2548_LOCUS24875</name>
</gene>
<keyword evidence="3" id="KW-1185">Reference proteome</keyword>
<feature type="transmembrane region" description="Helical" evidence="1">
    <location>
        <begin position="230"/>
        <end position="255"/>
    </location>
</feature>
<feature type="transmembrane region" description="Helical" evidence="1">
    <location>
        <begin position="380"/>
        <end position="397"/>
    </location>
</feature>
<proteinExistence type="predicted"/>
<evidence type="ECO:0000313" key="2">
    <source>
        <dbReference type="EMBL" id="CAE7453388.1"/>
    </source>
</evidence>